<dbReference type="EMBL" id="GBRH01169122">
    <property type="protein sequence ID" value="JAE28774.1"/>
    <property type="molecule type" value="Transcribed_RNA"/>
</dbReference>
<sequence>MPRINEHRYFMLCFHMYLSHYNGAAFLAA</sequence>
<reference evidence="1" key="2">
    <citation type="journal article" date="2015" name="Data Brief">
        <title>Shoot transcriptome of the giant reed, Arundo donax.</title>
        <authorList>
            <person name="Barrero R.A."/>
            <person name="Guerrero F.D."/>
            <person name="Moolhuijzen P."/>
            <person name="Goolsby J.A."/>
            <person name="Tidwell J."/>
            <person name="Bellgard S.E."/>
            <person name="Bellgard M.I."/>
        </authorList>
    </citation>
    <scope>NUCLEOTIDE SEQUENCE</scope>
    <source>
        <tissue evidence="1">Shoot tissue taken approximately 20 cm above the soil surface</tissue>
    </source>
</reference>
<dbReference type="AlphaFoldDB" id="A0A0A9GZ05"/>
<organism evidence="1">
    <name type="scientific">Arundo donax</name>
    <name type="common">Giant reed</name>
    <name type="synonym">Donax arundinaceus</name>
    <dbReference type="NCBI Taxonomy" id="35708"/>
    <lineage>
        <taxon>Eukaryota</taxon>
        <taxon>Viridiplantae</taxon>
        <taxon>Streptophyta</taxon>
        <taxon>Embryophyta</taxon>
        <taxon>Tracheophyta</taxon>
        <taxon>Spermatophyta</taxon>
        <taxon>Magnoliopsida</taxon>
        <taxon>Liliopsida</taxon>
        <taxon>Poales</taxon>
        <taxon>Poaceae</taxon>
        <taxon>PACMAD clade</taxon>
        <taxon>Arundinoideae</taxon>
        <taxon>Arundineae</taxon>
        <taxon>Arundo</taxon>
    </lineage>
</organism>
<protein>
    <submittedName>
        <fullName evidence="1">Uncharacterized protein</fullName>
    </submittedName>
</protein>
<name>A0A0A9GZ05_ARUDO</name>
<reference evidence="1" key="1">
    <citation type="submission" date="2014-09" db="EMBL/GenBank/DDBJ databases">
        <authorList>
            <person name="Magalhaes I.L.F."/>
            <person name="Oliveira U."/>
            <person name="Santos F.R."/>
            <person name="Vidigal T.H.D.A."/>
            <person name="Brescovit A.D."/>
            <person name="Santos A.J."/>
        </authorList>
    </citation>
    <scope>NUCLEOTIDE SEQUENCE</scope>
    <source>
        <tissue evidence="1">Shoot tissue taken approximately 20 cm above the soil surface</tissue>
    </source>
</reference>
<evidence type="ECO:0000313" key="1">
    <source>
        <dbReference type="EMBL" id="JAE28774.1"/>
    </source>
</evidence>
<accession>A0A0A9GZ05</accession>
<proteinExistence type="predicted"/>